<comment type="caution">
    <text evidence="1">The sequence shown here is derived from an EMBL/GenBank/DDBJ whole genome shotgun (WGS) entry which is preliminary data.</text>
</comment>
<dbReference type="EMBL" id="CAJEWN010000141">
    <property type="protein sequence ID" value="CAD2168489.1"/>
    <property type="molecule type" value="Genomic_DNA"/>
</dbReference>
<protein>
    <submittedName>
        <fullName evidence="1">Uncharacterized protein</fullName>
    </submittedName>
</protein>
<proteinExistence type="predicted"/>
<evidence type="ECO:0000313" key="2">
    <source>
        <dbReference type="Proteomes" id="UP000580250"/>
    </source>
</evidence>
<reference evidence="1 2" key="1">
    <citation type="submission" date="2020-08" db="EMBL/GenBank/DDBJ databases">
        <authorList>
            <person name="Koutsovoulos G."/>
            <person name="Danchin GJ E."/>
        </authorList>
    </citation>
    <scope>NUCLEOTIDE SEQUENCE [LARGE SCALE GENOMIC DNA]</scope>
</reference>
<evidence type="ECO:0000313" key="1">
    <source>
        <dbReference type="EMBL" id="CAD2168489.1"/>
    </source>
</evidence>
<sequence length="73" mass="8369">MIFDKIIEKLERIQLARNGPFTTGTEPAARNCLARNRRHGIVPVRNFSLKIKRYFAGHAHLVARPPCRRAITC</sequence>
<name>A0A6V7V1B7_MELEN</name>
<gene>
    <name evidence="1" type="ORF">MENT_LOCUS19860</name>
</gene>
<organism evidence="1 2">
    <name type="scientific">Meloidogyne enterolobii</name>
    <name type="common">Root-knot nematode worm</name>
    <name type="synonym">Meloidogyne mayaguensis</name>
    <dbReference type="NCBI Taxonomy" id="390850"/>
    <lineage>
        <taxon>Eukaryota</taxon>
        <taxon>Metazoa</taxon>
        <taxon>Ecdysozoa</taxon>
        <taxon>Nematoda</taxon>
        <taxon>Chromadorea</taxon>
        <taxon>Rhabditida</taxon>
        <taxon>Tylenchina</taxon>
        <taxon>Tylenchomorpha</taxon>
        <taxon>Tylenchoidea</taxon>
        <taxon>Meloidogynidae</taxon>
        <taxon>Meloidogyninae</taxon>
        <taxon>Meloidogyne</taxon>
    </lineage>
</organism>
<dbReference type="AlphaFoldDB" id="A0A6V7V1B7"/>
<dbReference type="Proteomes" id="UP000580250">
    <property type="component" value="Unassembled WGS sequence"/>
</dbReference>
<accession>A0A6V7V1B7</accession>